<dbReference type="GO" id="GO:0015297">
    <property type="term" value="F:antiporter activity"/>
    <property type="evidence" value="ECO:0007669"/>
    <property type="project" value="InterPro"/>
</dbReference>
<feature type="transmembrane region" description="Helical" evidence="10">
    <location>
        <begin position="94"/>
        <end position="117"/>
    </location>
</feature>
<keyword evidence="4" id="KW-0813">Transport</keyword>
<evidence type="ECO:0000256" key="3">
    <source>
        <dbReference type="ARBA" id="ARBA00022106"/>
    </source>
</evidence>
<keyword evidence="8 10" id="KW-0472">Membrane</keyword>
<feature type="transmembrane region" description="Helical" evidence="10">
    <location>
        <begin position="267"/>
        <end position="287"/>
    </location>
</feature>
<feature type="transmembrane region" description="Helical" evidence="10">
    <location>
        <begin position="195"/>
        <end position="215"/>
    </location>
</feature>
<dbReference type="AlphaFoldDB" id="A0AAJ1IEH2"/>
<feature type="transmembrane region" description="Helical" evidence="10">
    <location>
        <begin position="16"/>
        <end position="37"/>
    </location>
</feature>
<feature type="transmembrane region" description="Helical" evidence="10">
    <location>
        <begin position="319"/>
        <end position="338"/>
    </location>
</feature>
<evidence type="ECO:0000313" key="12">
    <source>
        <dbReference type="Proteomes" id="UP001221217"/>
    </source>
</evidence>
<dbReference type="InterPro" id="IPR002528">
    <property type="entry name" value="MATE_fam"/>
</dbReference>
<dbReference type="GO" id="GO:0046677">
    <property type="term" value="P:response to antibiotic"/>
    <property type="evidence" value="ECO:0007669"/>
    <property type="project" value="UniProtKB-KW"/>
</dbReference>
<keyword evidence="5" id="KW-1003">Cell membrane</keyword>
<evidence type="ECO:0000313" key="11">
    <source>
        <dbReference type="EMBL" id="MDC7227827.1"/>
    </source>
</evidence>
<feature type="transmembrane region" description="Helical" evidence="10">
    <location>
        <begin position="358"/>
        <end position="380"/>
    </location>
</feature>
<comment type="subcellular location">
    <subcellularLocation>
        <location evidence="1">Cell membrane</location>
        <topology evidence="1">Multi-pass membrane protein</topology>
    </subcellularLocation>
</comment>
<keyword evidence="7 10" id="KW-1133">Transmembrane helix</keyword>
<dbReference type="EMBL" id="JAQQAL010000034">
    <property type="protein sequence ID" value="MDC7227827.1"/>
    <property type="molecule type" value="Genomic_DNA"/>
</dbReference>
<dbReference type="PANTHER" id="PTHR43823">
    <property type="entry name" value="SPORULATION PROTEIN YKVU"/>
    <property type="match status" value="1"/>
</dbReference>
<dbReference type="Proteomes" id="UP001221217">
    <property type="component" value="Unassembled WGS sequence"/>
</dbReference>
<proteinExistence type="inferred from homology"/>
<comment type="similarity">
    <text evidence="2">Belongs to the multi antimicrobial extrusion (MATE) (TC 2.A.66.1) family. MepA subfamily.</text>
</comment>
<feature type="transmembrane region" description="Helical" evidence="10">
    <location>
        <begin position="57"/>
        <end position="82"/>
    </location>
</feature>
<evidence type="ECO:0000256" key="5">
    <source>
        <dbReference type="ARBA" id="ARBA00022475"/>
    </source>
</evidence>
<evidence type="ECO:0000256" key="9">
    <source>
        <dbReference type="ARBA" id="ARBA00023251"/>
    </source>
</evidence>
<dbReference type="PIRSF" id="PIRSF006603">
    <property type="entry name" value="DinF"/>
    <property type="match status" value="1"/>
</dbReference>
<dbReference type="PANTHER" id="PTHR43823:SF3">
    <property type="entry name" value="MULTIDRUG EXPORT PROTEIN MEPA"/>
    <property type="match status" value="1"/>
</dbReference>
<evidence type="ECO:0000256" key="2">
    <source>
        <dbReference type="ARBA" id="ARBA00008417"/>
    </source>
</evidence>
<feature type="transmembrane region" description="Helical" evidence="10">
    <location>
        <begin position="389"/>
        <end position="413"/>
    </location>
</feature>
<organism evidence="11 12">
    <name type="scientific">Candidatus Thalassospirochaeta sargassi</name>
    <dbReference type="NCBI Taxonomy" id="3119039"/>
    <lineage>
        <taxon>Bacteria</taxon>
        <taxon>Pseudomonadati</taxon>
        <taxon>Spirochaetota</taxon>
        <taxon>Spirochaetia</taxon>
        <taxon>Spirochaetales</taxon>
        <taxon>Spirochaetaceae</taxon>
        <taxon>Candidatus Thalassospirochaeta</taxon>
    </lineage>
</organism>
<dbReference type="InterPro" id="IPR048279">
    <property type="entry name" value="MdtK-like"/>
</dbReference>
<evidence type="ECO:0000256" key="1">
    <source>
        <dbReference type="ARBA" id="ARBA00004651"/>
    </source>
</evidence>
<evidence type="ECO:0000256" key="6">
    <source>
        <dbReference type="ARBA" id="ARBA00022692"/>
    </source>
</evidence>
<dbReference type="Pfam" id="PF01554">
    <property type="entry name" value="MatE"/>
    <property type="match status" value="2"/>
</dbReference>
<evidence type="ECO:0000256" key="4">
    <source>
        <dbReference type="ARBA" id="ARBA00022448"/>
    </source>
</evidence>
<dbReference type="InterPro" id="IPR051327">
    <property type="entry name" value="MATE_MepA_subfamily"/>
</dbReference>
<dbReference type="GO" id="GO:0042910">
    <property type="term" value="F:xenobiotic transmembrane transporter activity"/>
    <property type="evidence" value="ECO:0007669"/>
    <property type="project" value="InterPro"/>
</dbReference>
<name>A0AAJ1IEH2_9SPIO</name>
<evidence type="ECO:0000256" key="10">
    <source>
        <dbReference type="SAM" id="Phobius"/>
    </source>
</evidence>
<gene>
    <name evidence="11" type="ORF">PQJ61_13765</name>
</gene>
<evidence type="ECO:0000256" key="8">
    <source>
        <dbReference type="ARBA" id="ARBA00023136"/>
    </source>
</evidence>
<dbReference type="GO" id="GO:0005886">
    <property type="term" value="C:plasma membrane"/>
    <property type="evidence" value="ECO:0007669"/>
    <property type="project" value="UniProtKB-SubCell"/>
</dbReference>
<dbReference type="InterPro" id="IPR045070">
    <property type="entry name" value="MATE_MepA-like"/>
</dbReference>
<dbReference type="NCBIfam" id="TIGR00797">
    <property type="entry name" value="matE"/>
    <property type="match status" value="1"/>
</dbReference>
<sequence length="450" mass="49273">MTDRQKQLLNDKPSVLFFKLSVPGVIGMLVFGFYQFIDGVFVGQFVGPAGMGAVGLIYPFSLLNNGISGLIGIGASSVVSRAIGRGDNEILERIFPVVFMLNLIICAVVTVFSIIYAPQVVSFMGGEGEMLTLGVQYMRIVIAGTFFINFAASTNLLIRSEGMIREAMIILGVGAVLNLILDPLFMLVFDMGIRGAAAATVLAQMVSMLTSVLFLRSEKSIISVSFNLKHISADIVKRILRIGFSGFALPLMAIVEIVTAYKMLDLFAGISDVIALGTIFKIFSLLLPPAWGIAQGMQPFVGVNYGAGRIKRMFSGYRLFTFYASIFTLIFWSVLMFAPRFVTGLFVTDPIILEQIYHAPRIFFCMYPLYGFMFNTLVLLQATGSARQAAVFVSCRMVLFFIPVMLIVCPFYGAIGVWIANPIADILTSASAAMALVRFNSRLKPDPEYV</sequence>
<protein>
    <recommendedName>
        <fullName evidence="3">Multidrug export protein MepA</fullName>
    </recommendedName>
</protein>
<feature type="transmembrane region" description="Helical" evidence="10">
    <location>
        <begin position="137"/>
        <end position="157"/>
    </location>
</feature>
<accession>A0AAJ1IEH2</accession>
<feature type="transmembrane region" description="Helical" evidence="10">
    <location>
        <begin position="239"/>
        <end position="261"/>
    </location>
</feature>
<evidence type="ECO:0000256" key="7">
    <source>
        <dbReference type="ARBA" id="ARBA00022989"/>
    </source>
</evidence>
<keyword evidence="6 10" id="KW-0812">Transmembrane</keyword>
<comment type="caution">
    <text evidence="11">The sequence shown here is derived from an EMBL/GenBank/DDBJ whole genome shotgun (WGS) entry which is preliminary data.</text>
</comment>
<keyword evidence="9" id="KW-0046">Antibiotic resistance</keyword>
<reference evidence="11 12" key="1">
    <citation type="submission" date="2022-12" db="EMBL/GenBank/DDBJ databases">
        <title>Metagenome assembled genome from gulf of manar.</title>
        <authorList>
            <person name="Kohli P."/>
            <person name="Pk S."/>
            <person name="Venkata Ramana C."/>
            <person name="Sasikala C."/>
        </authorList>
    </citation>
    <scope>NUCLEOTIDE SEQUENCE [LARGE SCALE GENOMIC DNA]</scope>
    <source>
        <strain evidence="11">JB008</strain>
    </source>
</reference>
<feature type="transmembrane region" description="Helical" evidence="10">
    <location>
        <begin position="169"/>
        <end position="189"/>
    </location>
</feature>
<dbReference type="CDD" id="cd13143">
    <property type="entry name" value="MATE_MepA_like"/>
    <property type="match status" value="1"/>
</dbReference>